<organism evidence="8">
    <name type="scientific">marine metagenome</name>
    <dbReference type="NCBI Taxonomy" id="408172"/>
    <lineage>
        <taxon>unclassified sequences</taxon>
        <taxon>metagenomes</taxon>
        <taxon>ecological metagenomes</taxon>
    </lineage>
</organism>
<dbReference type="GO" id="GO:0003924">
    <property type="term" value="F:GTPase activity"/>
    <property type="evidence" value="ECO:0007669"/>
    <property type="project" value="InterPro"/>
</dbReference>
<dbReference type="InterPro" id="IPR027368">
    <property type="entry name" value="MnmE_dom2"/>
</dbReference>
<dbReference type="Gene3D" id="3.40.50.300">
    <property type="entry name" value="P-loop containing nucleotide triphosphate hydrolases"/>
    <property type="match status" value="1"/>
</dbReference>
<protein>
    <recommendedName>
        <fullName evidence="9">TrmE-type G domain-containing protein</fullName>
    </recommendedName>
</protein>
<dbReference type="Pfam" id="PF10396">
    <property type="entry name" value="TrmE_N"/>
    <property type="match status" value="1"/>
</dbReference>
<name>A0A381Z4H1_9ZZZZ</name>
<dbReference type="InterPro" id="IPR027417">
    <property type="entry name" value="P-loop_NTPase"/>
</dbReference>
<dbReference type="InterPro" id="IPR005225">
    <property type="entry name" value="Small_GTP-bd"/>
</dbReference>
<dbReference type="NCBIfam" id="TIGR00450">
    <property type="entry name" value="mnmE_trmE_thdF"/>
    <property type="match status" value="1"/>
</dbReference>
<comment type="similarity">
    <text evidence="1">Belongs to the TRAFAC class TrmE-Era-EngA-EngB-Septin-like GTPase superfamily. TrmE GTPase family.</text>
</comment>
<dbReference type="PANTHER" id="PTHR42714">
    <property type="entry name" value="TRNA MODIFICATION GTPASE GTPBP3"/>
    <property type="match status" value="1"/>
</dbReference>
<accession>A0A381Z4H1</accession>
<dbReference type="InterPro" id="IPR031168">
    <property type="entry name" value="G_TrmE"/>
</dbReference>
<evidence type="ECO:0000259" key="5">
    <source>
        <dbReference type="Pfam" id="PF01926"/>
    </source>
</evidence>
<dbReference type="InterPro" id="IPR018948">
    <property type="entry name" value="GTP-bd_TrmE_N"/>
</dbReference>
<evidence type="ECO:0000256" key="1">
    <source>
        <dbReference type="ARBA" id="ARBA00011043"/>
    </source>
</evidence>
<dbReference type="GO" id="GO:0002098">
    <property type="term" value="P:tRNA wobble uridine modification"/>
    <property type="evidence" value="ECO:0007669"/>
    <property type="project" value="TreeGrafter"/>
</dbReference>
<dbReference type="Pfam" id="PF12631">
    <property type="entry name" value="MnmE_helical"/>
    <property type="match status" value="1"/>
</dbReference>
<evidence type="ECO:0000313" key="8">
    <source>
        <dbReference type="EMBL" id="SVA84079.1"/>
    </source>
</evidence>
<dbReference type="InterPro" id="IPR025867">
    <property type="entry name" value="MnmE_helical"/>
</dbReference>
<dbReference type="Pfam" id="PF01926">
    <property type="entry name" value="MMR_HSR1"/>
    <property type="match status" value="1"/>
</dbReference>
<feature type="domain" description="G" evidence="5">
    <location>
        <begin position="221"/>
        <end position="327"/>
    </location>
</feature>
<dbReference type="CDD" id="cd04164">
    <property type="entry name" value="trmE"/>
    <property type="match status" value="1"/>
</dbReference>
<dbReference type="PRINTS" id="PR00326">
    <property type="entry name" value="GTP1OBG"/>
</dbReference>
<feature type="domain" description="MnmE helical" evidence="7">
    <location>
        <begin position="124"/>
        <end position="445"/>
    </location>
</feature>
<dbReference type="EMBL" id="UINC01019895">
    <property type="protein sequence ID" value="SVA84079.1"/>
    <property type="molecule type" value="Genomic_DNA"/>
</dbReference>
<dbReference type="AlphaFoldDB" id="A0A381Z4H1"/>
<evidence type="ECO:0000259" key="6">
    <source>
        <dbReference type="Pfam" id="PF10396"/>
    </source>
</evidence>
<dbReference type="SUPFAM" id="SSF52540">
    <property type="entry name" value="P-loop containing nucleoside triphosphate hydrolases"/>
    <property type="match status" value="1"/>
</dbReference>
<dbReference type="GO" id="GO:0005829">
    <property type="term" value="C:cytosol"/>
    <property type="evidence" value="ECO:0007669"/>
    <property type="project" value="TreeGrafter"/>
</dbReference>
<dbReference type="Gene3D" id="1.20.120.430">
    <property type="entry name" value="tRNA modification GTPase MnmE domain 2"/>
    <property type="match status" value="1"/>
</dbReference>
<proteinExistence type="inferred from homology"/>
<keyword evidence="4" id="KW-0342">GTP-binding</keyword>
<evidence type="ECO:0000256" key="3">
    <source>
        <dbReference type="ARBA" id="ARBA00022741"/>
    </source>
</evidence>
<feature type="domain" description="GTP-binding protein TrmE N-terminal" evidence="6">
    <location>
        <begin position="7"/>
        <end position="121"/>
    </location>
</feature>
<dbReference type="GO" id="GO:0030488">
    <property type="term" value="P:tRNA methylation"/>
    <property type="evidence" value="ECO:0007669"/>
    <property type="project" value="TreeGrafter"/>
</dbReference>
<dbReference type="CDD" id="cd14858">
    <property type="entry name" value="TrmE_N"/>
    <property type="match status" value="1"/>
</dbReference>
<gene>
    <name evidence="8" type="ORF">METZ01_LOCUS136933</name>
</gene>
<dbReference type="InterPro" id="IPR004520">
    <property type="entry name" value="GTPase_MnmE"/>
</dbReference>
<dbReference type="Gene3D" id="3.30.1360.120">
    <property type="entry name" value="Probable tRNA modification gtpase trme, domain 1"/>
    <property type="match status" value="1"/>
</dbReference>
<dbReference type="InterPro" id="IPR006073">
    <property type="entry name" value="GTP-bd"/>
</dbReference>
<dbReference type="InterPro" id="IPR027266">
    <property type="entry name" value="TrmE/GcvT-like"/>
</dbReference>
<dbReference type="GO" id="GO:0005525">
    <property type="term" value="F:GTP binding"/>
    <property type="evidence" value="ECO:0007669"/>
    <property type="project" value="UniProtKB-KW"/>
</dbReference>
<reference evidence="8" key="1">
    <citation type="submission" date="2018-05" db="EMBL/GenBank/DDBJ databases">
        <authorList>
            <person name="Lanie J.A."/>
            <person name="Ng W.-L."/>
            <person name="Kazmierczak K.M."/>
            <person name="Andrzejewski T.M."/>
            <person name="Davidsen T.M."/>
            <person name="Wayne K.J."/>
            <person name="Tettelin H."/>
            <person name="Glass J.I."/>
            <person name="Rusch D."/>
            <person name="Podicherti R."/>
            <person name="Tsui H.-C.T."/>
            <person name="Winkler M.E."/>
        </authorList>
    </citation>
    <scope>NUCLEOTIDE SEQUENCE</scope>
</reference>
<keyword evidence="3" id="KW-0547">Nucleotide-binding</keyword>
<evidence type="ECO:0000256" key="4">
    <source>
        <dbReference type="ARBA" id="ARBA00023134"/>
    </source>
</evidence>
<dbReference type="PANTHER" id="PTHR42714:SF2">
    <property type="entry name" value="TRNA MODIFICATION GTPASE GTPBP3, MITOCHONDRIAL"/>
    <property type="match status" value="1"/>
</dbReference>
<evidence type="ECO:0000256" key="2">
    <source>
        <dbReference type="ARBA" id="ARBA00022694"/>
    </source>
</evidence>
<dbReference type="HAMAP" id="MF_00379">
    <property type="entry name" value="GTPase_MnmE"/>
    <property type="match status" value="1"/>
</dbReference>
<evidence type="ECO:0008006" key="9">
    <source>
        <dbReference type="Google" id="ProtNLM"/>
    </source>
</evidence>
<dbReference type="NCBIfam" id="TIGR00231">
    <property type="entry name" value="small_GTP"/>
    <property type="match status" value="1"/>
</dbReference>
<keyword evidence="2" id="KW-0819">tRNA processing</keyword>
<sequence>MKRDTHFSQATPPGRGAISIIRLSGPRSIESVSKICGKDTQRLMHRKRILTTVYDTKKSPIDTALITFFEKPNSYTGEDVVEISCHGNPYIVDAIAEALLKTGVRLSEPGEFTKDAFMNGKIDLVQVESIGNLISSRSMVAARMSLRILRGDLTERLLMIRDSLIGLLSQYEFELDISEDDSFFLMSPKKALSIIVKCLQDCEALLKTYNDGVLYNQGFRLAIIGKPNVGKSTLLNRLIGKDRVITSAVPGTTRDTVDALFFLQDIPITLVDTAGIGSPGDPIEKTGVERAINEAENCDMIINLLTPKDYKNSFSSNSTPIISVINKIDTLSTSQKDQLSKNTKNTLHISALFNTGIDELKEEIYTRTKRPGCDIADIVITTKRQKQAIVHCVENLKRARGQINREPPFVELLCVDIKSCISFLDTLLGKTTEDDVLNKIFNNFCVGK</sequence>
<evidence type="ECO:0000259" key="7">
    <source>
        <dbReference type="Pfam" id="PF12631"/>
    </source>
</evidence>